<protein>
    <submittedName>
        <fullName evidence="3">Riboflavin transporter</fullName>
    </submittedName>
</protein>
<dbReference type="Pfam" id="PF00892">
    <property type="entry name" value="EamA"/>
    <property type="match status" value="2"/>
</dbReference>
<dbReference type="PANTHER" id="PTHR22911">
    <property type="entry name" value="ACYL-MALONYL CONDENSING ENZYME-RELATED"/>
    <property type="match status" value="1"/>
</dbReference>
<accession>A0A2R8AAM3</accession>
<feature type="transmembrane region" description="Helical" evidence="1">
    <location>
        <begin position="151"/>
        <end position="173"/>
    </location>
</feature>
<dbReference type="SUPFAM" id="SSF103481">
    <property type="entry name" value="Multidrug resistance efflux transporter EmrE"/>
    <property type="match status" value="2"/>
</dbReference>
<keyword evidence="4" id="KW-1185">Reference proteome</keyword>
<sequence length="300" mass="32205">MSDMTVSKEQAGRAIGVMCAGIFCLTLSDAFGKELVQRFDPFQILFLRNLISLPIVVALVLALDGKAGFVTKRPLIHLGRAFLALGALWCFFMALRSMSLAGATALAMTAPLFTTALSVVLLREHVGPLRWLALAIGFAGALVIVRPGADAVQLVALLPLGAAFLYALVMIAARWIDPAETPRTLMFYLTLFPFCICTLWVGFVAGWPAPQGVDWLLAGGMAITGTLGITMLTQAFRMAPPSVVAPFDYTALIWASGIGWLVFAELPDAATWLGGAIIVGAGLFVLWREQRAARNPRSNH</sequence>
<dbReference type="InterPro" id="IPR000620">
    <property type="entry name" value="EamA_dom"/>
</dbReference>
<reference evidence="3 4" key="1">
    <citation type="submission" date="2018-03" db="EMBL/GenBank/DDBJ databases">
        <authorList>
            <person name="Keele B.F."/>
        </authorList>
    </citation>
    <scope>NUCLEOTIDE SEQUENCE [LARGE SCALE GENOMIC DNA]</scope>
    <source>
        <strain evidence="3 4">CeCT 8812</strain>
    </source>
</reference>
<evidence type="ECO:0000313" key="4">
    <source>
        <dbReference type="Proteomes" id="UP000244932"/>
    </source>
</evidence>
<dbReference type="Proteomes" id="UP000244932">
    <property type="component" value="Unassembled WGS sequence"/>
</dbReference>
<dbReference type="OrthoDB" id="9812899at2"/>
<proteinExistence type="predicted"/>
<feature type="transmembrane region" description="Helical" evidence="1">
    <location>
        <begin position="185"/>
        <end position="209"/>
    </location>
</feature>
<keyword evidence="1" id="KW-1133">Transmembrane helix</keyword>
<feature type="transmembrane region" description="Helical" evidence="1">
    <location>
        <begin position="129"/>
        <end position="145"/>
    </location>
</feature>
<dbReference type="PANTHER" id="PTHR22911:SF103">
    <property type="entry name" value="BLR2811 PROTEIN"/>
    <property type="match status" value="1"/>
</dbReference>
<feature type="transmembrane region" description="Helical" evidence="1">
    <location>
        <begin position="243"/>
        <end position="263"/>
    </location>
</feature>
<feature type="transmembrane region" description="Helical" evidence="1">
    <location>
        <begin position="215"/>
        <end position="236"/>
    </location>
</feature>
<evidence type="ECO:0000256" key="1">
    <source>
        <dbReference type="SAM" id="Phobius"/>
    </source>
</evidence>
<feature type="transmembrane region" description="Helical" evidence="1">
    <location>
        <begin position="100"/>
        <end position="122"/>
    </location>
</feature>
<keyword evidence="1" id="KW-0472">Membrane</keyword>
<dbReference type="GO" id="GO:0016020">
    <property type="term" value="C:membrane"/>
    <property type="evidence" value="ECO:0007669"/>
    <property type="project" value="InterPro"/>
</dbReference>
<feature type="transmembrane region" description="Helical" evidence="1">
    <location>
        <begin position="75"/>
        <end position="94"/>
    </location>
</feature>
<dbReference type="InterPro" id="IPR037185">
    <property type="entry name" value="EmrE-like"/>
</dbReference>
<dbReference type="Gene3D" id="1.10.3730.20">
    <property type="match status" value="1"/>
</dbReference>
<dbReference type="RefSeq" id="WP_108781876.1">
    <property type="nucleotide sequence ID" value="NZ_OMKW01000002.1"/>
</dbReference>
<feature type="domain" description="EamA" evidence="2">
    <location>
        <begin position="156"/>
        <end position="286"/>
    </location>
</feature>
<feature type="transmembrane region" description="Helical" evidence="1">
    <location>
        <begin position="269"/>
        <end position="287"/>
    </location>
</feature>
<gene>
    <name evidence="3" type="primary">ribN_2</name>
    <name evidence="3" type="ORF">POI8812_01462</name>
</gene>
<dbReference type="EMBL" id="OMKW01000002">
    <property type="protein sequence ID" value="SPF29155.1"/>
    <property type="molecule type" value="Genomic_DNA"/>
</dbReference>
<evidence type="ECO:0000313" key="3">
    <source>
        <dbReference type="EMBL" id="SPF29155.1"/>
    </source>
</evidence>
<evidence type="ECO:0000259" key="2">
    <source>
        <dbReference type="Pfam" id="PF00892"/>
    </source>
</evidence>
<name>A0A2R8AAM3_9RHOB</name>
<feature type="transmembrane region" description="Helical" evidence="1">
    <location>
        <begin position="42"/>
        <end position="63"/>
    </location>
</feature>
<organism evidence="3 4">
    <name type="scientific">Pontivivens insulae</name>
    <dbReference type="NCBI Taxonomy" id="1639689"/>
    <lineage>
        <taxon>Bacteria</taxon>
        <taxon>Pseudomonadati</taxon>
        <taxon>Pseudomonadota</taxon>
        <taxon>Alphaproteobacteria</taxon>
        <taxon>Rhodobacterales</taxon>
        <taxon>Paracoccaceae</taxon>
        <taxon>Pontivivens</taxon>
    </lineage>
</organism>
<keyword evidence="1" id="KW-0812">Transmembrane</keyword>
<feature type="domain" description="EamA" evidence="2">
    <location>
        <begin position="15"/>
        <end position="145"/>
    </location>
</feature>
<dbReference type="AlphaFoldDB" id="A0A2R8AAM3"/>